<gene>
    <name evidence="13" type="ORF">OTU49_011095</name>
</gene>
<dbReference type="EMBL" id="JARKIK010000085">
    <property type="protein sequence ID" value="KAK8724488.1"/>
    <property type="molecule type" value="Genomic_DNA"/>
</dbReference>
<keyword evidence="9" id="KW-0408">Iron</keyword>
<keyword evidence="10 11" id="KW-0472">Membrane</keyword>
<evidence type="ECO:0000256" key="3">
    <source>
        <dbReference type="ARBA" id="ARBA00022448"/>
    </source>
</evidence>
<dbReference type="PROSITE" id="PS50939">
    <property type="entry name" value="CYTOCHROME_B561"/>
    <property type="match status" value="1"/>
</dbReference>
<dbReference type="InterPro" id="IPR006593">
    <property type="entry name" value="Cyt_b561/ferric_Rdtase_TM"/>
</dbReference>
<name>A0AAW0WE35_CHEQU</name>
<comment type="cofactor">
    <cofactor evidence="1">
        <name>heme b</name>
        <dbReference type="ChEBI" id="CHEBI:60344"/>
    </cofactor>
</comment>
<keyword evidence="14" id="KW-1185">Reference proteome</keyword>
<dbReference type="GO" id="GO:0046872">
    <property type="term" value="F:metal ion binding"/>
    <property type="evidence" value="ECO:0007669"/>
    <property type="project" value="UniProtKB-KW"/>
</dbReference>
<evidence type="ECO:0000259" key="12">
    <source>
        <dbReference type="PROSITE" id="PS50939"/>
    </source>
</evidence>
<feature type="domain" description="Cytochrome b561" evidence="12">
    <location>
        <begin position="74"/>
        <end position="279"/>
    </location>
</feature>
<evidence type="ECO:0000256" key="5">
    <source>
        <dbReference type="ARBA" id="ARBA00022692"/>
    </source>
</evidence>
<feature type="transmembrane region" description="Helical" evidence="11">
    <location>
        <begin position="67"/>
        <end position="89"/>
    </location>
</feature>
<keyword evidence="7" id="KW-0249">Electron transport</keyword>
<comment type="caution">
    <text evidence="13">The sequence shown here is derived from an EMBL/GenBank/DDBJ whole genome shotgun (WGS) entry which is preliminary data.</text>
</comment>
<protein>
    <recommendedName>
        <fullName evidence="12">Cytochrome b561 domain-containing protein</fullName>
    </recommendedName>
</protein>
<feature type="transmembrane region" description="Helical" evidence="11">
    <location>
        <begin position="258"/>
        <end position="278"/>
    </location>
</feature>
<keyword evidence="5 11" id="KW-0812">Transmembrane</keyword>
<reference evidence="13 14" key="1">
    <citation type="journal article" date="2024" name="BMC Genomics">
        <title>Genome assembly of redclaw crayfish (Cherax quadricarinatus) provides insights into its immune adaptation and hypoxia tolerance.</title>
        <authorList>
            <person name="Liu Z."/>
            <person name="Zheng J."/>
            <person name="Li H."/>
            <person name="Fang K."/>
            <person name="Wang S."/>
            <person name="He J."/>
            <person name="Zhou D."/>
            <person name="Weng S."/>
            <person name="Chi M."/>
            <person name="Gu Z."/>
            <person name="He J."/>
            <person name="Li F."/>
            <person name="Wang M."/>
        </authorList>
    </citation>
    <scope>NUCLEOTIDE SEQUENCE [LARGE SCALE GENOMIC DNA]</scope>
    <source>
        <strain evidence="13">ZL_2023a</strain>
    </source>
</reference>
<sequence length="300" mass="33923">MSGNSVTMSTYKDTDVKNSYNYDTDDDEHIEYDVCRIKRDWDTGEEGSLIGRGILDEMENEAQHIPFFTKLFTLSQVVGILSVVLVGVWCGYFRGGFAWFNDPTLQFNWHPFLMTLGLVFFYANGAMIYRGFRSEKKKKLKILHMLIQLSAFIFSIVGLVAVFDFHNKSHPPIPNMYSLHSWVGLCTVILFACQWLVGLLTFLFPGLRPSVRAAYLPIHQFFGLFIFVGAVASCLLGLTEKAIFSIKPKYSALPTEGILVNVIGLALILFGGLVVYLVSHTKFRRQTTEDEVLLTDTVLE</sequence>
<evidence type="ECO:0000256" key="4">
    <source>
        <dbReference type="ARBA" id="ARBA00022617"/>
    </source>
</evidence>
<evidence type="ECO:0000256" key="2">
    <source>
        <dbReference type="ARBA" id="ARBA00004141"/>
    </source>
</evidence>
<feature type="transmembrane region" description="Helical" evidence="11">
    <location>
        <begin position="216"/>
        <end position="238"/>
    </location>
</feature>
<dbReference type="PANTHER" id="PTHR10106:SF0">
    <property type="entry name" value="LD36721P"/>
    <property type="match status" value="1"/>
</dbReference>
<proteinExistence type="predicted"/>
<dbReference type="PANTHER" id="PTHR10106">
    <property type="entry name" value="CYTOCHROME B561-RELATED"/>
    <property type="match status" value="1"/>
</dbReference>
<dbReference type="EMBL" id="JARKIK010000085">
    <property type="protein sequence ID" value="KAK8724484.1"/>
    <property type="molecule type" value="Genomic_DNA"/>
</dbReference>
<evidence type="ECO:0000313" key="13">
    <source>
        <dbReference type="EMBL" id="KAK8724484.1"/>
    </source>
</evidence>
<reference evidence="13" key="2">
    <citation type="submission" date="2024-01" db="EMBL/GenBank/DDBJ databases">
        <authorList>
            <person name="He J."/>
            <person name="Wang M."/>
            <person name="Zheng J."/>
            <person name="Liu Z."/>
        </authorList>
    </citation>
    <scope>NUCLEOTIDE SEQUENCE</scope>
    <source>
        <strain evidence="13">ZL_2023a</strain>
        <tissue evidence="13">Muscle</tissue>
    </source>
</reference>
<keyword evidence="4" id="KW-0349">Heme</keyword>
<dbReference type="FunFam" id="1.20.120.1770:FF:000001">
    <property type="entry name" value="Cytochrome b reductase 1"/>
    <property type="match status" value="1"/>
</dbReference>
<dbReference type="GO" id="GO:0016020">
    <property type="term" value="C:membrane"/>
    <property type="evidence" value="ECO:0007669"/>
    <property type="project" value="UniProtKB-SubCell"/>
</dbReference>
<evidence type="ECO:0000256" key="8">
    <source>
        <dbReference type="ARBA" id="ARBA00022989"/>
    </source>
</evidence>
<feature type="transmembrane region" description="Helical" evidence="11">
    <location>
        <begin position="109"/>
        <end position="130"/>
    </location>
</feature>
<dbReference type="Proteomes" id="UP001445076">
    <property type="component" value="Unassembled WGS sequence"/>
</dbReference>
<evidence type="ECO:0000256" key="1">
    <source>
        <dbReference type="ARBA" id="ARBA00001970"/>
    </source>
</evidence>
<keyword evidence="8 11" id="KW-1133">Transmembrane helix</keyword>
<dbReference type="GO" id="GO:0016491">
    <property type="term" value="F:oxidoreductase activity"/>
    <property type="evidence" value="ECO:0007669"/>
    <property type="project" value="InterPro"/>
</dbReference>
<dbReference type="Gene3D" id="1.20.120.1770">
    <property type="match status" value="1"/>
</dbReference>
<dbReference type="AlphaFoldDB" id="A0AAW0WE35"/>
<evidence type="ECO:0000256" key="9">
    <source>
        <dbReference type="ARBA" id="ARBA00023004"/>
    </source>
</evidence>
<feature type="transmembrane region" description="Helical" evidence="11">
    <location>
        <begin position="182"/>
        <end position="204"/>
    </location>
</feature>
<evidence type="ECO:0000313" key="14">
    <source>
        <dbReference type="Proteomes" id="UP001445076"/>
    </source>
</evidence>
<dbReference type="CDD" id="cd08764">
    <property type="entry name" value="Cyt_b561_CG1275_like"/>
    <property type="match status" value="1"/>
</dbReference>
<feature type="transmembrane region" description="Helical" evidence="11">
    <location>
        <begin position="142"/>
        <end position="162"/>
    </location>
</feature>
<evidence type="ECO:0000256" key="7">
    <source>
        <dbReference type="ARBA" id="ARBA00022982"/>
    </source>
</evidence>
<organism evidence="13 14">
    <name type="scientific">Cherax quadricarinatus</name>
    <name type="common">Australian red claw crayfish</name>
    <dbReference type="NCBI Taxonomy" id="27406"/>
    <lineage>
        <taxon>Eukaryota</taxon>
        <taxon>Metazoa</taxon>
        <taxon>Ecdysozoa</taxon>
        <taxon>Arthropoda</taxon>
        <taxon>Crustacea</taxon>
        <taxon>Multicrustacea</taxon>
        <taxon>Malacostraca</taxon>
        <taxon>Eumalacostraca</taxon>
        <taxon>Eucarida</taxon>
        <taxon>Decapoda</taxon>
        <taxon>Pleocyemata</taxon>
        <taxon>Astacidea</taxon>
        <taxon>Parastacoidea</taxon>
        <taxon>Parastacidae</taxon>
        <taxon>Cherax</taxon>
    </lineage>
</organism>
<dbReference type="InterPro" id="IPR043205">
    <property type="entry name" value="CYB561/CYBRD1-like"/>
</dbReference>
<dbReference type="SMART" id="SM00665">
    <property type="entry name" value="B561"/>
    <property type="match status" value="1"/>
</dbReference>
<evidence type="ECO:0000256" key="10">
    <source>
        <dbReference type="ARBA" id="ARBA00023136"/>
    </source>
</evidence>
<keyword evidence="6" id="KW-0479">Metal-binding</keyword>
<accession>A0AAW0WE35</accession>
<evidence type="ECO:0000256" key="6">
    <source>
        <dbReference type="ARBA" id="ARBA00022723"/>
    </source>
</evidence>
<keyword evidence="3" id="KW-0813">Transport</keyword>
<dbReference type="Pfam" id="PF03188">
    <property type="entry name" value="Cytochrom_B561"/>
    <property type="match status" value="1"/>
</dbReference>
<comment type="subcellular location">
    <subcellularLocation>
        <location evidence="2">Membrane</location>
        <topology evidence="2">Multi-pass membrane protein</topology>
    </subcellularLocation>
</comment>
<evidence type="ECO:0000256" key="11">
    <source>
        <dbReference type="SAM" id="Phobius"/>
    </source>
</evidence>